<evidence type="ECO:0000256" key="8">
    <source>
        <dbReference type="ARBA" id="ARBA00023204"/>
    </source>
</evidence>
<dbReference type="Proteomes" id="UP000326994">
    <property type="component" value="Unassembled WGS sequence"/>
</dbReference>
<keyword evidence="2" id="KW-0479">Metal-binding</keyword>
<dbReference type="InterPro" id="IPR032854">
    <property type="entry name" value="ALKBH3"/>
</dbReference>
<evidence type="ECO:0000313" key="11">
    <source>
        <dbReference type="Proteomes" id="UP000326994"/>
    </source>
</evidence>
<dbReference type="GO" id="GO:0016787">
    <property type="term" value="F:hydrolase activity"/>
    <property type="evidence" value="ECO:0007669"/>
    <property type="project" value="UniProtKB-ARBA"/>
</dbReference>
<gene>
    <name evidence="10" type="ORF">ULMS_23670</name>
</gene>
<evidence type="ECO:0000256" key="4">
    <source>
        <dbReference type="ARBA" id="ARBA00022842"/>
    </source>
</evidence>
<evidence type="ECO:0000256" key="1">
    <source>
        <dbReference type="ARBA" id="ARBA00001954"/>
    </source>
</evidence>
<keyword evidence="7" id="KW-0408">Iron</keyword>
<dbReference type="PANTHER" id="PTHR31212">
    <property type="entry name" value="ALPHA-KETOGLUTARATE-DEPENDENT DIOXYGENASE ALKB HOMOLOG 3"/>
    <property type="match status" value="1"/>
</dbReference>
<dbReference type="SUPFAM" id="SSF51197">
    <property type="entry name" value="Clavaminate synthase-like"/>
    <property type="match status" value="1"/>
</dbReference>
<comment type="cofactor">
    <cofactor evidence="1">
        <name>Fe(2+)</name>
        <dbReference type="ChEBI" id="CHEBI:29033"/>
    </cofactor>
</comment>
<organism evidence="10 11">
    <name type="scientific">Patiriisocius marinistellae</name>
    <dbReference type="NCBI Taxonomy" id="2494560"/>
    <lineage>
        <taxon>Bacteria</taxon>
        <taxon>Pseudomonadati</taxon>
        <taxon>Bacteroidota</taxon>
        <taxon>Flavobacteriia</taxon>
        <taxon>Flavobacteriales</taxon>
        <taxon>Flavobacteriaceae</taxon>
        <taxon>Patiriisocius</taxon>
    </lineage>
</organism>
<sequence length="208" mass="24477">MMKLFTSEETNNPIRLPMKDAEVWYYPNFYSEEIATTFQKKIMAETEWQEDDITVFGKTYKQPRLTALYGDDGKSYSYSNIKMQPKKFTSLLEDIKNDVEKISNEKYTTVLLNLYRDGSDSNGWHSDDEKELGKHPFIASLSFGAKRTFHFKHKHNKNERFKMNLKHGSLLLMGGTTQAYWQHQLPKSKKQLLPRINLTFRNIKVSFI</sequence>
<keyword evidence="3" id="KW-0227">DNA damage</keyword>
<proteinExistence type="predicted"/>
<dbReference type="GO" id="GO:0051213">
    <property type="term" value="F:dioxygenase activity"/>
    <property type="evidence" value="ECO:0007669"/>
    <property type="project" value="UniProtKB-KW"/>
</dbReference>
<evidence type="ECO:0000256" key="2">
    <source>
        <dbReference type="ARBA" id="ARBA00022723"/>
    </source>
</evidence>
<keyword evidence="6" id="KW-0560">Oxidoreductase</keyword>
<dbReference type="GO" id="GO:0140097">
    <property type="term" value="F:catalytic activity, acting on DNA"/>
    <property type="evidence" value="ECO:0007669"/>
    <property type="project" value="UniProtKB-ARBA"/>
</dbReference>
<keyword evidence="11" id="KW-1185">Reference proteome</keyword>
<name>A0A5J4G282_9FLAO</name>
<feature type="domain" description="Fe2OG dioxygenase" evidence="9">
    <location>
        <begin position="106"/>
        <end position="204"/>
    </location>
</feature>
<dbReference type="EMBL" id="BKCF01000004">
    <property type="protein sequence ID" value="GEQ86859.1"/>
    <property type="molecule type" value="Genomic_DNA"/>
</dbReference>
<dbReference type="PROSITE" id="PS51471">
    <property type="entry name" value="FE2OG_OXY"/>
    <property type="match status" value="1"/>
</dbReference>
<dbReference type="GO" id="GO:0046872">
    <property type="term" value="F:metal ion binding"/>
    <property type="evidence" value="ECO:0007669"/>
    <property type="project" value="UniProtKB-KW"/>
</dbReference>
<protein>
    <submittedName>
        <fullName evidence="10">Alkylated DNA repair protein</fullName>
    </submittedName>
</protein>
<comment type="caution">
    <text evidence="10">The sequence shown here is derived from an EMBL/GenBank/DDBJ whole genome shotgun (WGS) entry which is preliminary data.</text>
</comment>
<dbReference type="GO" id="GO:0006307">
    <property type="term" value="P:DNA alkylation repair"/>
    <property type="evidence" value="ECO:0007669"/>
    <property type="project" value="InterPro"/>
</dbReference>
<reference evidence="10 11" key="1">
    <citation type="submission" date="2019-08" db="EMBL/GenBank/DDBJ databases">
        <title>Ulvibacter marinistellae sp. nov., isolated from a starfish, Patiria pectinifera.</title>
        <authorList>
            <person name="Kawano K."/>
            <person name="Ushijima N."/>
            <person name="Kihara M."/>
            <person name="Itoh H."/>
        </authorList>
    </citation>
    <scope>NUCLEOTIDE SEQUENCE [LARGE SCALE GENOMIC DNA]</scope>
    <source>
        <strain evidence="10 11">KK4</strain>
    </source>
</reference>
<dbReference type="GO" id="GO:0016705">
    <property type="term" value="F:oxidoreductase activity, acting on paired donors, with incorporation or reduction of molecular oxygen"/>
    <property type="evidence" value="ECO:0007669"/>
    <property type="project" value="UniProtKB-ARBA"/>
</dbReference>
<dbReference type="FunFam" id="2.60.120.590:FF:000004">
    <property type="entry name" value="DNA oxidative demethylase ALKBH2"/>
    <property type="match status" value="1"/>
</dbReference>
<dbReference type="InterPro" id="IPR027450">
    <property type="entry name" value="AlkB-like"/>
</dbReference>
<keyword evidence="8" id="KW-0234">DNA repair</keyword>
<dbReference type="GO" id="GO:0032451">
    <property type="term" value="F:demethylase activity"/>
    <property type="evidence" value="ECO:0007669"/>
    <property type="project" value="UniProtKB-ARBA"/>
</dbReference>
<dbReference type="PANTHER" id="PTHR31212:SF4">
    <property type="entry name" value="ALPHA-KETOGLUTARATE-DEPENDENT DIOXYGENASE ALKB HOMOLOG 3"/>
    <property type="match status" value="1"/>
</dbReference>
<evidence type="ECO:0000256" key="3">
    <source>
        <dbReference type="ARBA" id="ARBA00022763"/>
    </source>
</evidence>
<dbReference type="InterPro" id="IPR037151">
    <property type="entry name" value="AlkB-like_sf"/>
</dbReference>
<dbReference type="AlphaFoldDB" id="A0A5J4G282"/>
<dbReference type="Pfam" id="PF13532">
    <property type="entry name" value="2OG-FeII_Oxy_2"/>
    <property type="match status" value="1"/>
</dbReference>
<evidence type="ECO:0000256" key="6">
    <source>
        <dbReference type="ARBA" id="ARBA00023002"/>
    </source>
</evidence>
<dbReference type="Gene3D" id="2.60.120.590">
    <property type="entry name" value="Alpha-ketoglutarate-dependent dioxygenase AlkB-like"/>
    <property type="match status" value="1"/>
</dbReference>
<evidence type="ECO:0000313" key="10">
    <source>
        <dbReference type="EMBL" id="GEQ86859.1"/>
    </source>
</evidence>
<dbReference type="RefSeq" id="WP_308645068.1">
    <property type="nucleotide sequence ID" value="NZ_BKCF01000004.1"/>
</dbReference>
<keyword evidence="4" id="KW-0460">Magnesium</keyword>
<dbReference type="InterPro" id="IPR005123">
    <property type="entry name" value="Oxoglu/Fe-dep_dioxygenase_dom"/>
</dbReference>
<keyword evidence="5" id="KW-0223">Dioxygenase</keyword>
<evidence type="ECO:0000256" key="7">
    <source>
        <dbReference type="ARBA" id="ARBA00023004"/>
    </source>
</evidence>
<evidence type="ECO:0000259" key="9">
    <source>
        <dbReference type="PROSITE" id="PS51471"/>
    </source>
</evidence>
<accession>A0A5J4G282</accession>
<evidence type="ECO:0000256" key="5">
    <source>
        <dbReference type="ARBA" id="ARBA00022964"/>
    </source>
</evidence>